<dbReference type="HOGENOM" id="CLU_2489557_0_0_1"/>
<reference evidence="3" key="2">
    <citation type="submission" date="2015-01" db="EMBL/GenBank/DDBJ databases">
        <title>Evolutionary Origins and Diversification of the Mycorrhizal Mutualists.</title>
        <authorList>
            <consortium name="DOE Joint Genome Institute"/>
            <consortium name="Mycorrhizal Genomics Consortium"/>
            <person name="Kohler A."/>
            <person name="Kuo A."/>
            <person name="Nagy L.G."/>
            <person name="Floudas D."/>
            <person name="Copeland A."/>
            <person name="Barry K.W."/>
            <person name="Cichocki N."/>
            <person name="Veneault-Fourrey C."/>
            <person name="LaButti K."/>
            <person name="Lindquist E.A."/>
            <person name="Lipzen A."/>
            <person name="Lundell T."/>
            <person name="Morin E."/>
            <person name="Murat C."/>
            <person name="Riley R."/>
            <person name="Ohm R."/>
            <person name="Sun H."/>
            <person name="Tunlid A."/>
            <person name="Henrissat B."/>
            <person name="Grigoriev I.V."/>
            <person name="Hibbett D.S."/>
            <person name="Martin F."/>
        </authorList>
    </citation>
    <scope>NUCLEOTIDE SEQUENCE [LARGE SCALE GENOMIC DNA]</scope>
    <source>
        <strain evidence="3">UH-Slu-Lm8-n1</strain>
    </source>
</reference>
<dbReference type="Proteomes" id="UP000054485">
    <property type="component" value="Unassembled WGS sequence"/>
</dbReference>
<keyword evidence="1" id="KW-0732">Signal</keyword>
<name>A0A0D0AKT8_9AGAM</name>
<keyword evidence="3" id="KW-1185">Reference proteome</keyword>
<dbReference type="OrthoDB" id="2691154at2759"/>
<evidence type="ECO:0000313" key="2">
    <source>
        <dbReference type="EMBL" id="KIK38764.1"/>
    </source>
</evidence>
<organism evidence="2 3">
    <name type="scientific">Suillus luteus UH-Slu-Lm8-n1</name>
    <dbReference type="NCBI Taxonomy" id="930992"/>
    <lineage>
        <taxon>Eukaryota</taxon>
        <taxon>Fungi</taxon>
        <taxon>Dikarya</taxon>
        <taxon>Basidiomycota</taxon>
        <taxon>Agaricomycotina</taxon>
        <taxon>Agaricomycetes</taxon>
        <taxon>Agaricomycetidae</taxon>
        <taxon>Boletales</taxon>
        <taxon>Suillineae</taxon>
        <taxon>Suillaceae</taxon>
        <taxon>Suillus</taxon>
    </lineage>
</organism>
<protein>
    <submittedName>
        <fullName evidence="2">Uncharacterized protein</fullName>
    </submittedName>
</protein>
<dbReference type="InParanoid" id="A0A0D0AKT8"/>
<feature type="non-terminal residue" evidence="2">
    <location>
        <position position="88"/>
    </location>
</feature>
<dbReference type="EMBL" id="KN835375">
    <property type="protein sequence ID" value="KIK38764.1"/>
    <property type="molecule type" value="Genomic_DNA"/>
</dbReference>
<evidence type="ECO:0000256" key="1">
    <source>
        <dbReference type="SAM" id="SignalP"/>
    </source>
</evidence>
<accession>A0A0D0AKT8</accession>
<dbReference type="AlphaFoldDB" id="A0A0D0AKT8"/>
<evidence type="ECO:0000313" key="3">
    <source>
        <dbReference type="Proteomes" id="UP000054485"/>
    </source>
</evidence>
<reference evidence="2 3" key="1">
    <citation type="submission" date="2014-04" db="EMBL/GenBank/DDBJ databases">
        <authorList>
            <consortium name="DOE Joint Genome Institute"/>
            <person name="Kuo A."/>
            <person name="Ruytinx J."/>
            <person name="Rineau F."/>
            <person name="Colpaert J."/>
            <person name="Kohler A."/>
            <person name="Nagy L.G."/>
            <person name="Floudas D."/>
            <person name="Copeland A."/>
            <person name="Barry K.W."/>
            <person name="Cichocki N."/>
            <person name="Veneault-Fourrey C."/>
            <person name="LaButti K."/>
            <person name="Lindquist E.A."/>
            <person name="Lipzen A."/>
            <person name="Lundell T."/>
            <person name="Morin E."/>
            <person name="Murat C."/>
            <person name="Sun H."/>
            <person name="Tunlid A."/>
            <person name="Henrissat B."/>
            <person name="Grigoriev I.V."/>
            <person name="Hibbett D.S."/>
            <person name="Martin F."/>
            <person name="Nordberg H.P."/>
            <person name="Cantor M.N."/>
            <person name="Hua S.X."/>
        </authorList>
    </citation>
    <scope>NUCLEOTIDE SEQUENCE [LARGE SCALE GENOMIC DNA]</scope>
    <source>
        <strain evidence="2 3">UH-Slu-Lm8-n1</strain>
    </source>
</reference>
<gene>
    <name evidence="2" type="ORF">CY34DRAFT_808998</name>
</gene>
<feature type="chain" id="PRO_5002206860" evidence="1">
    <location>
        <begin position="25"/>
        <end position="88"/>
    </location>
</feature>
<sequence>MMYLSFRVVLAAVAALTVSMAVSADSAKCGLTGVLCNTKKDCCHGYDCIQVFDHHFDEVSMTRSSFIQDFLTPRHRSPTGNLDVKKAL</sequence>
<proteinExistence type="predicted"/>
<feature type="signal peptide" evidence="1">
    <location>
        <begin position="1"/>
        <end position="24"/>
    </location>
</feature>